<gene>
    <name evidence="1" type="ORF">BAR1_02020</name>
</gene>
<reference evidence="1 2" key="1">
    <citation type="submission" date="2018-09" db="EMBL/GenBank/DDBJ databases">
        <title>Profundibacter amoris BAR1 gen. nov., sp. nov., a new member of the Roseobacter clade isolated at Lokis Castle Vent Field on the Arctic Mid-Oceanic Ridge.</title>
        <authorList>
            <person name="Le Moine Bauer S."/>
            <person name="Sjoeberg A.G."/>
            <person name="L'Haridon S."/>
            <person name="Stokke R."/>
            <person name="Roalkvam I."/>
            <person name="Steen I.H."/>
            <person name="Dahle H."/>
        </authorList>
    </citation>
    <scope>NUCLEOTIDE SEQUENCE [LARGE SCALE GENOMIC DNA]</scope>
    <source>
        <strain evidence="1 2">BAR1</strain>
    </source>
</reference>
<keyword evidence="2" id="KW-1185">Reference proteome</keyword>
<dbReference type="Pfam" id="PF14234">
    <property type="entry name" value="DUF4336"/>
    <property type="match status" value="1"/>
</dbReference>
<name>A0A347UD87_9RHOB</name>
<dbReference type="KEGG" id="pamo:BAR1_02020"/>
<dbReference type="OrthoDB" id="450111at2"/>
<dbReference type="EMBL" id="CP032125">
    <property type="protein sequence ID" value="AXX96815.1"/>
    <property type="molecule type" value="Genomic_DNA"/>
</dbReference>
<dbReference type="InterPro" id="IPR036866">
    <property type="entry name" value="RibonucZ/Hydroxyglut_hydro"/>
</dbReference>
<evidence type="ECO:0000313" key="1">
    <source>
        <dbReference type="EMBL" id="AXX96815.1"/>
    </source>
</evidence>
<proteinExistence type="predicted"/>
<dbReference type="RefSeq" id="WP_118941473.1">
    <property type="nucleotide sequence ID" value="NZ_CP032125.1"/>
</dbReference>
<dbReference type="PANTHER" id="PTHR33835">
    <property type="entry name" value="YALI0C07656P"/>
    <property type="match status" value="1"/>
</dbReference>
<accession>A0A347UD87</accession>
<dbReference type="SUPFAM" id="SSF56281">
    <property type="entry name" value="Metallo-hydrolase/oxidoreductase"/>
    <property type="match status" value="1"/>
</dbReference>
<dbReference type="AlphaFoldDB" id="A0A347UD87"/>
<dbReference type="Proteomes" id="UP000261704">
    <property type="component" value="Chromosome"/>
</dbReference>
<organism evidence="1 2">
    <name type="scientific">Profundibacter amoris</name>
    <dbReference type="NCBI Taxonomy" id="2171755"/>
    <lineage>
        <taxon>Bacteria</taxon>
        <taxon>Pseudomonadati</taxon>
        <taxon>Pseudomonadota</taxon>
        <taxon>Alphaproteobacteria</taxon>
        <taxon>Rhodobacterales</taxon>
        <taxon>Paracoccaceae</taxon>
        <taxon>Profundibacter</taxon>
    </lineage>
</organism>
<protein>
    <submittedName>
        <fullName evidence="1">DUF4336 domain-containing protein</fullName>
    </submittedName>
</protein>
<dbReference type="PANTHER" id="PTHR33835:SF1">
    <property type="entry name" value="METALLO-BETA-LACTAMASE DOMAIN-CONTAINING PROTEIN"/>
    <property type="match status" value="1"/>
</dbReference>
<dbReference type="InterPro" id="IPR025638">
    <property type="entry name" value="DUF4336"/>
</dbReference>
<sequence>MTEPYAPLNTLKPVAKDIWVVDGPSIKFYGAPFSTRMTVVRLKNGDIWLHSPTKICDSLRDEVTALGPVCHLIAPNWIHYAYIAEWQKAFPKARAYAAPGVVKRARKHGMALRFDEDLTQTPPTAWAGQIEQMIVEGSKIHREAVFFHKHSKTLILTDLIENFEPDKLGWFLRILTKWGNIQDPDGQMPRDMRMTFSKHRDLLRAEVEKMIGWGPERIILAHGRWYDKNAVAELKRAFRWVL</sequence>
<evidence type="ECO:0000313" key="2">
    <source>
        <dbReference type="Proteomes" id="UP000261704"/>
    </source>
</evidence>